<dbReference type="Proteomes" id="UP000265520">
    <property type="component" value="Unassembled WGS sequence"/>
</dbReference>
<feature type="compositionally biased region" description="Basic residues" evidence="2">
    <location>
        <begin position="21"/>
        <end position="36"/>
    </location>
</feature>
<name>A0A392SUN9_9FABA</name>
<dbReference type="AlphaFoldDB" id="A0A392SUN9"/>
<dbReference type="EMBL" id="LXQA010446232">
    <property type="protein sequence ID" value="MCI52369.1"/>
    <property type="molecule type" value="Genomic_DNA"/>
</dbReference>
<dbReference type="InterPro" id="IPR036875">
    <property type="entry name" value="Znf_CCHC_sf"/>
</dbReference>
<keyword evidence="1" id="KW-0862">Zinc</keyword>
<dbReference type="SMART" id="SM00343">
    <property type="entry name" value="ZnF_C2HC"/>
    <property type="match status" value="1"/>
</dbReference>
<keyword evidence="5" id="KW-1185">Reference proteome</keyword>
<dbReference type="SUPFAM" id="SSF57756">
    <property type="entry name" value="Retrovirus zinc finger-like domains"/>
    <property type="match status" value="1"/>
</dbReference>
<evidence type="ECO:0000313" key="4">
    <source>
        <dbReference type="EMBL" id="MCI52369.1"/>
    </source>
</evidence>
<comment type="caution">
    <text evidence="4">The sequence shown here is derived from an EMBL/GenBank/DDBJ whole genome shotgun (WGS) entry which is preliminary data.</text>
</comment>
<protein>
    <submittedName>
        <fullName evidence="4">Retrovirus-related Pol polyprotein from transposon TNT 1-94</fullName>
    </submittedName>
</protein>
<dbReference type="PROSITE" id="PS50158">
    <property type="entry name" value="ZF_CCHC"/>
    <property type="match status" value="1"/>
</dbReference>
<feature type="non-terminal residue" evidence="4">
    <location>
        <position position="78"/>
    </location>
</feature>
<evidence type="ECO:0000256" key="1">
    <source>
        <dbReference type="PROSITE-ProRule" id="PRU00047"/>
    </source>
</evidence>
<dbReference type="GO" id="GO:0008270">
    <property type="term" value="F:zinc ion binding"/>
    <property type="evidence" value="ECO:0007669"/>
    <property type="project" value="UniProtKB-KW"/>
</dbReference>
<evidence type="ECO:0000259" key="3">
    <source>
        <dbReference type="PROSITE" id="PS50158"/>
    </source>
</evidence>
<feature type="compositionally biased region" description="Basic and acidic residues" evidence="2">
    <location>
        <begin position="1"/>
        <end position="12"/>
    </location>
</feature>
<proteinExistence type="predicted"/>
<dbReference type="Pfam" id="PF00098">
    <property type="entry name" value="zf-CCHC"/>
    <property type="match status" value="1"/>
</dbReference>
<organism evidence="4 5">
    <name type="scientific">Trifolium medium</name>
    <dbReference type="NCBI Taxonomy" id="97028"/>
    <lineage>
        <taxon>Eukaryota</taxon>
        <taxon>Viridiplantae</taxon>
        <taxon>Streptophyta</taxon>
        <taxon>Embryophyta</taxon>
        <taxon>Tracheophyta</taxon>
        <taxon>Spermatophyta</taxon>
        <taxon>Magnoliopsida</taxon>
        <taxon>eudicotyledons</taxon>
        <taxon>Gunneridae</taxon>
        <taxon>Pentapetalae</taxon>
        <taxon>rosids</taxon>
        <taxon>fabids</taxon>
        <taxon>Fabales</taxon>
        <taxon>Fabaceae</taxon>
        <taxon>Papilionoideae</taxon>
        <taxon>50 kb inversion clade</taxon>
        <taxon>NPAAA clade</taxon>
        <taxon>Hologalegina</taxon>
        <taxon>IRL clade</taxon>
        <taxon>Trifolieae</taxon>
        <taxon>Trifolium</taxon>
    </lineage>
</organism>
<dbReference type="GO" id="GO:0003676">
    <property type="term" value="F:nucleic acid binding"/>
    <property type="evidence" value="ECO:0007669"/>
    <property type="project" value="InterPro"/>
</dbReference>
<feature type="region of interest" description="Disordered" evidence="2">
    <location>
        <begin position="1"/>
        <end position="38"/>
    </location>
</feature>
<dbReference type="InterPro" id="IPR001878">
    <property type="entry name" value="Znf_CCHC"/>
</dbReference>
<sequence>MKGQQDHTEEQALKVSNAGRGRGRGRNASRGRGRGRQSKDLVECYKCHKLGHYKNECPECERNANYAEFEGEEEMLLM</sequence>
<dbReference type="Gene3D" id="4.10.60.10">
    <property type="entry name" value="Zinc finger, CCHC-type"/>
    <property type="match status" value="1"/>
</dbReference>
<keyword evidence="1" id="KW-0479">Metal-binding</keyword>
<evidence type="ECO:0000313" key="5">
    <source>
        <dbReference type="Proteomes" id="UP000265520"/>
    </source>
</evidence>
<accession>A0A392SUN9</accession>
<reference evidence="4 5" key="1">
    <citation type="journal article" date="2018" name="Front. Plant Sci.">
        <title>Red Clover (Trifolium pratense) and Zigzag Clover (T. medium) - A Picture of Genomic Similarities and Differences.</title>
        <authorList>
            <person name="Dluhosova J."/>
            <person name="Istvanek J."/>
            <person name="Nedelnik J."/>
            <person name="Repkova J."/>
        </authorList>
    </citation>
    <scope>NUCLEOTIDE SEQUENCE [LARGE SCALE GENOMIC DNA]</scope>
    <source>
        <strain evidence="5">cv. 10/8</strain>
        <tissue evidence="4">Leaf</tissue>
    </source>
</reference>
<evidence type="ECO:0000256" key="2">
    <source>
        <dbReference type="SAM" id="MobiDB-lite"/>
    </source>
</evidence>
<keyword evidence="1" id="KW-0863">Zinc-finger</keyword>
<feature type="domain" description="CCHC-type" evidence="3">
    <location>
        <begin position="44"/>
        <end position="59"/>
    </location>
</feature>